<keyword evidence="1" id="KW-1133">Transmembrane helix</keyword>
<dbReference type="Proteomes" id="UP000178869">
    <property type="component" value="Unassembled WGS sequence"/>
</dbReference>
<gene>
    <name evidence="2" type="ORF">A2828_03215</name>
</gene>
<reference evidence="2 3" key="1">
    <citation type="journal article" date="2016" name="Nat. Commun.">
        <title>Thousands of microbial genomes shed light on interconnected biogeochemical processes in an aquifer system.</title>
        <authorList>
            <person name="Anantharaman K."/>
            <person name="Brown C.T."/>
            <person name="Hug L.A."/>
            <person name="Sharon I."/>
            <person name="Castelle C.J."/>
            <person name="Probst A.J."/>
            <person name="Thomas B.C."/>
            <person name="Singh A."/>
            <person name="Wilkins M.J."/>
            <person name="Karaoz U."/>
            <person name="Brodie E.L."/>
            <person name="Williams K.H."/>
            <person name="Hubbard S.S."/>
            <person name="Banfield J.F."/>
        </authorList>
    </citation>
    <scope>NUCLEOTIDE SEQUENCE [LARGE SCALE GENOMIC DNA]</scope>
</reference>
<organism evidence="2 3">
    <name type="scientific">Candidatus Terrybacteria bacterium RIFCSPHIGHO2_01_FULL_43_35</name>
    <dbReference type="NCBI Taxonomy" id="1802361"/>
    <lineage>
        <taxon>Bacteria</taxon>
        <taxon>Candidatus Terryibacteriota</taxon>
    </lineage>
</organism>
<name>A0A1G2PF33_9BACT</name>
<sequence length="196" mass="21996">MVSKKKLRHLIFISLAVVIGVYFYTGGSWQTNHSKDVHHSTPEALAVKFEYLSKNGNSACSADFTKAVERGLQDTSIQGSCCSPMDFHRYTEQIEGLKKYSRYAVIPSDPYDIDSELAKELAAHYDDMLTSEQQGVYDYAMENSHEKGPCCCKCWHWYVYGGLAKLLIQQYNFSGDQIVDVWDLSDGCGGAGEHAH</sequence>
<feature type="transmembrane region" description="Helical" evidence="1">
    <location>
        <begin position="7"/>
        <end position="25"/>
    </location>
</feature>
<protein>
    <submittedName>
        <fullName evidence="2">Uncharacterized protein</fullName>
    </submittedName>
</protein>
<proteinExistence type="predicted"/>
<evidence type="ECO:0000313" key="3">
    <source>
        <dbReference type="Proteomes" id="UP000178869"/>
    </source>
</evidence>
<evidence type="ECO:0000256" key="1">
    <source>
        <dbReference type="SAM" id="Phobius"/>
    </source>
</evidence>
<dbReference type="EMBL" id="MHSR01000011">
    <property type="protein sequence ID" value="OHA46907.1"/>
    <property type="molecule type" value="Genomic_DNA"/>
</dbReference>
<keyword evidence="1" id="KW-0472">Membrane</keyword>
<evidence type="ECO:0000313" key="2">
    <source>
        <dbReference type="EMBL" id="OHA46907.1"/>
    </source>
</evidence>
<comment type="caution">
    <text evidence="2">The sequence shown here is derived from an EMBL/GenBank/DDBJ whole genome shotgun (WGS) entry which is preliminary data.</text>
</comment>
<accession>A0A1G2PF33</accession>
<keyword evidence="1" id="KW-0812">Transmembrane</keyword>
<dbReference type="AlphaFoldDB" id="A0A1G2PF33"/>